<keyword evidence="4 7" id="KW-0812">Transmembrane</keyword>
<comment type="subcellular location">
    <subcellularLocation>
        <location evidence="1">Membrane</location>
        <topology evidence="1">Multi-pass membrane protein</topology>
    </subcellularLocation>
</comment>
<feature type="transmembrane region" description="Helical" evidence="7">
    <location>
        <begin position="287"/>
        <end position="314"/>
    </location>
</feature>
<evidence type="ECO:0000256" key="2">
    <source>
        <dbReference type="ARBA" id="ARBA00008566"/>
    </source>
</evidence>
<evidence type="ECO:0008006" key="10">
    <source>
        <dbReference type="Google" id="ProtNLM"/>
    </source>
</evidence>
<gene>
    <name evidence="8" type="ORF">J8A68_003609</name>
</gene>
<keyword evidence="9" id="KW-1185">Reference proteome</keyword>
<dbReference type="Proteomes" id="UP000694255">
    <property type="component" value="Unassembled WGS sequence"/>
</dbReference>
<accession>A0A8J5UY50</accession>
<comment type="similarity">
    <text evidence="2">Belongs to the tellurite-resistance/dicarboxylate transporter (TDT) family.</text>
</comment>
<dbReference type="EMBL" id="JAGSYN010000160">
    <property type="protein sequence ID" value="KAG7662839.1"/>
    <property type="molecule type" value="Genomic_DNA"/>
</dbReference>
<feature type="transmembrane region" description="Helical" evidence="7">
    <location>
        <begin position="142"/>
        <end position="167"/>
    </location>
</feature>
<dbReference type="Pfam" id="PF03595">
    <property type="entry name" value="SLAC1"/>
    <property type="match status" value="1"/>
</dbReference>
<protein>
    <recommendedName>
        <fullName evidence="10">Sulfite efflux pump SSU1</fullName>
    </recommendedName>
</protein>
<dbReference type="GO" id="GO:0005886">
    <property type="term" value="C:plasma membrane"/>
    <property type="evidence" value="ECO:0007669"/>
    <property type="project" value="TreeGrafter"/>
</dbReference>
<feature type="transmembrane region" description="Helical" evidence="7">
    <location>
        <begin position="179"/>
        <end position="203"/>
    </location>
</feature>
<keyword evidence="6 7" id="KW-0472">Membrane</keyword>
<dbReference type="InterPro" id="IPR004695">
    <property type="entry name" value="SLAC1/Mae1/Ssu1/TehA"/>
</dbReference>
<reference evidence="8 9" key="1">
    <citation type="journal article" date="2021" name="DNA Res.">
        <title>Genome analysis of Candida subhashii reveals its hybrid nature and dual mitochondrial genome conformations.</title>
        <authorList>
            <person name="Mixao V."/>
            <person name="Hegedusova E."/>
            <person name="Saus E."/>
            <person name="Pryszcz L.P."/>
            <person name="Cillingova A."/>
            <person name="Nosek J."/>
            <person name="Gabaldon T."/>
        </authorList>
    </citation>
    <scope>NUCLEOTIDE SEQUENCE [LARGE SCALE GENOMIC DNA]</scope>
    <source>
        <strain evidence="8 9">CBS 10753</strain>
    </source>
</reference>
<dbReference type="PANTHER" id="PTHR31686:SF1">
    <property type="entry name" value="SULFITE EFFLUX PUMP SSU1"/>
    <property type="match status" value="1"/>
</dbReference>
<evidence type="ECO:0000313" key="8">
    <source>
        <dbReference type="EMBL" id="KAG7662839.1"/>
    </source>
</evidence>
<dbReference type="RefSeq" id="XP_049263072.1">
    <property type="nucleotide sequence ID" value="XM_049407483.1"/>
</dbReference>
<evidence type="ECO:0000256" key="7">
    <source>
        <dbReference type="SAM" id="Phobius"/>
    </source>
</evidence>
<dbReference type="CDD" id="cd09318">
    <property type="entry name" value="TDT_SSU1"/>
    <property type="match status" value="1"/>
</dbReference>
<dbReference type="PANTHER" id="PTHR31686">
    <property type="match status" value="1"/>
</dbReference>
<dbReference type="GeneID" id="73470409"/>
<proteinExistence type="inferred from homology"/>
<dbReference type="GO" id="GO:0000319">
    <property type="term" value="F:sulfite transmembrane transporter activity"/>
    <property type="evidence" value="ECO:0007669"/>
    <property type="project" value="TreeGrafter"/>
</dbReference>
<evidence type="ECO:0000256" key="6">
    <source>
        <dbReference type="ARBA" id="ARBA00023136"/>
    </source>
</evidence>
<evidence type="ECO:0000256" key="4">
    <source>
        <dbReference type="ARBA" id="ARBA00022692"/>
    </source>
</evidence>
<dbReference type="FunFam" id="1.50.10.150:FF:000004">
    <property type="entry name" value="Malic acid transporter"/>
    <property type="match status" value="1"/>
</dbReference>
<feature type="transmembrane region" description="Helical" evidence="7">
    <location>
        <begin position="47"/>
        <end position="65"/>
    </location>
</feature>
<feature type="transmembrane region" description="Helical" evidence="7">
    <location>
        <begin position="215"/>
        <end position="241"/>
    </location>
</feature>
<evidence type="ECO:0000313" key="9">
    <source>
        <dbReference type="Proteomes" id="UP000694255"/>
    </source>
</evidence>
<feature type="transmembrane region" description="Helical" evidence="7">
    <location>
        <begin position="71"/>
        <end position="96"/>
    </location>
</feature>
<comment type="caution">
    <text evidence="8">The sequence shown here is derived from an EMBL/GenBank/DDBJ whole genome shotgun (WGS) entry which is preliminary data.</text>
</comment>
<dbReference type="AlphaFoldDB" id="A0A8J5UY50"/>
<keyword evidence="5 7" id="KW-1133">Transmembrane helix</keyword>
<organism evidence="8 9">
    <name type="scientific">[Candida] subhashii</name>
    <dbReference type="NCBI Taxonomy" id="561895"/>
    <lineage>
        <taxon>Eukaryota</taxon>
        <taxon>Fungi</taxon>
        <taxon>Dikarya</taxon>
        <taxon>Ascomycota</taxon>
        <taxon>Saccharomycotina</taxon>
        <taxon>Pichiomycetes</taxon>
        <taxon>Debaryomycetaceae</taxon>
        <taxon>Spathaspora</taxon>
    </lineage>
</organism>
<keyword evidence="3" id="KW-0813">Transport</keyword>
<feature type="transmembrane region" description="Helical" evidence="7">
    <location>
        <begin position="377"/>
        <end position="399"/>
    </location>
</feature>
<dbReference type="InterPro" id="IPR051629">
    <property type="entry name" value="Sulfite_efflux_TDT"/>
</dbReference>
<name>A0A8J5UY50_9ASCO</name>
<evidence type="ECO:0000256" key="3">
    <source>
        <dbReference type="ARBA" id="ARBA00022448"/>
    </source>
</evidence>
<dbReference type="OrthoDB" id="1099at2759"/>
<evidence type="ECO:0000256" key="5">
    <source>
        <dbReference type="ARBA" id="ARBA00022989"/>
    </source>
</evidence>
<feature type="transmembrane region" description="Helical" evidence="7">
    <location>
        <begin position="253"/>
        <end position="275"/>
    </location>
</feature>
<evidence type="ECO:0000256" key="1">
    <source>
        <dbReference type="ARBA" id="ARBA00004141"/>
    </source>
</evidence>
<feature type="transmembrane region" description="Helical" evidence="7">
    <location>
        <begin position="116"/>
        <end position="136"/>
    </location>
</feature>
<sequence length="423" mass="47592">MTTMDQSSSLSTEIASASICIESKSIQSVETASEFFRKEFIHNFSPSYFVGFLGTGITANILYNFPYPAKWLKICGIIMFCITMVIFITTNIMFILNAWAHPKRLRRYHTDLNESVFIAVYSMGFTTIVNAIHLLVHERHIYLVWVLWWIAVVIAVYNATFIFFFTFLSKFTSHKLEQFTATMLMPIVCPCVVSSSGHLIAANLTNTNHRVITEIASLILFFVSLVLFHGIGAILMARFVLCKIPKTGQIFTMFIPIGFVGQSSYNMMLFANNMYSFIPDKQLGQSFWVPCALFALCLLAGGYIYTFIAIASTLSKIKPFATKRDSALTSKTFGLIKWNKGFWTITFPIGTMSLANSEVSKATALGINLKFFKVVSCIYAICLFVICIINMLGVVHHIWNLVKCRGNVKPPVEVIHDNVISKV</sequence>